<organism evidence="5 6">
    <name type="scientific">Lihuaxuella thermophila</name>
    <dbReference type="NCBI Taxonomy" id="1173111"/>
    <lineage>
        <taxon>Bacteria</taxon>
        <taxon>Bacillati</taxon>
        <taxon>Bacillota</taxon>
        <taxon>Bacilli</taxon>
        <taxon>Bacillales</taxon>
        <taxon>Thermoactinomycetaceae</taxon>
        <taxon>Lihuaxuella</taxon>
    </lineage>
</organism>
<dbReference type="PANTHER" id="PTHR42756">
    <property type="entry name" value="TRANSCRIPTIONAL REGULATOR, MARR"/>
    <property type="match status" value="1"/>
</dbReference>
<evidence type="ECO:0000256" key="3">
    <source>
        <dbReference type="ARBA" id="ARBA00023163"/>
    </source>
</evidence>
<dbReference type="PROSITE" id="PS50995">
    <property type="entry name" value="HTH_MARR_2"/>
    <property type="match status" value="1"/>
</dbReference>
<dbReference type="InterPro" id="IPR000835">
    <property type="entry name" value="HTH_MarR-typ"/>
</dbReference>
<name>A0A1H8D1R3_9BACL</name>
<feature type="domain" description="HTH marR-type" evidence="4">
    <location>
        <begin position="13"/>
        <end position="145"/>
    </location>
</feature>
<dbReference type="SUPFAM" id="SSF46785">
    <property type="entry name" value="Winged helix' DNA-binding domain"/>
    <property type="match status" value="1"/>
</dbReference>
<dbReference type="Gene3D" id="1.10.10.10">
    <property type="entry name" value="Winged helix-like DNA-binding domain superfamily/Winged helix DNA-binding domain"/>
    <property type="match status" value="1"/>
</dbReference>
<keyword evidence="2 5" id="KW-0238">DNA-binding</keyword>
<proteinExistence type="predicted"/>
<evidence type="ECO:0000259" key="4">
    <source>
        <dbReference type="PROSITE" id="PS50995"/>
    </source>
</evidence>
<dbReference type="PANTHER" id="PTHR42756:SF1">
    <property type="entry name" value="TRANSCRIPTIONAL REPRESSOR OF EMRAB OPERON"/>
    <property type="match status" value="1"/>
</dbReference>
<evidence type="ECO:0000256" key="2">
    <source>
        <dbReference type="ARBA" id="ARBA00023125"/>
    </source>
</evidence>
<dbReference type="PRINTS" id="PR00598">
    <property type="entry name" value="HTHMARR"/>
</dbReference>
<gene>
    <name evidence="5" type="ORF">SAMN05444955_104218</name>
</gene>
<keyword evidence="6" id="KW-1185">Reference proteome</keyword>
<protein>
    <submittedName>
        <fullName evidence="5">DNA-binding transcriptional regulator, MarR family</fullName>
    </submittedName>
</protein>
<sequence>MDTKHQPLSPETVSDIERLLREISVIVKRKGREILNNFPITPPQFTALVWLNDEGDMTIGELSQKMYLACSTMTDLIDRMEKNGVVERVRDDRDRRVVRIHLLEKGAQIIKEVMEARRQYLAEILSHLSDDEALQIKEHLSILYEEMKKS</sequence>
<keyword evidence="1" id="KW-0805">Transcription regulation</keyword>
<evidence type="ECO:0000256" key="1">
    <source>
        <dbReference type="ARBA" id="ARBA00023015"/>
    </source>
</evidence>
<dbReference type="STRING" id="1173111.SAMN05444955_104218"/>
<accession>A0A1H8D1R3</accession>
<dbReference type="Pfam" id="PF01047">
    <property type="entry name" value="MarR"/>
    <property type="match status" value="1"/>
</dbReference>
<dbReference type="GO" id="GO:0003700">
    <property type="term" value="F:DNA-binding transcription factor activity"/>
    <property type="evidence" value="ECO:0007669"/>
    <property type="project" value="InterPro"/>
</dbReference>
<dbReference type="EMBL" id="FOCQ01000004">
    <property type="protein sequence ID" value="SEN00644.1"/>
    <property type="molecule type" value="Genomic_DNA"/>
</dbReference>
<dbReference type="GO" id="GO:0003677">
    <property type="term" value="F:DNA binding"/>
    <property type="evidence" value="ECO:0007669"/>
    <property type="project" value="UniProtKB-KW"/>
</dbReference>
<evidence type="ECO:0000313" key="5">
    <source>
        <dbReference type="EMBL" id="SEN00644.1"/>
    </source>
</evidence>
<dbReference type="InterPro" id="IPR036390">
    <property type="entry name" value="WH_DNA-bd_sf"/>
</dbReference>
<dbReference type="InterPro" id="IPR036388">
    <property type="entry name" value="WH-like_DNA-bd_sf"/>
</dbReference>
<reference evidence="5 6" key="1">
    <citation type="submission" date="2016-10" db="EMBL/GenBank/DDBJ databases">
        <authorList>
            <person name="de Groot N.N."/>
        </authorList>
    </citation>
    <scope>NUCLEOTIDE SEQUENCE [LARGE SCALE GENOMIC DNA]</scope>
    <source>
        <strain evidence="5 6">DSM 46701</strain>
    </source>
</reference>
<dbReference type="RefSeq" id="WP_089966437.1">
    <property type="nucleotide sequence ID" value="NZ_FOCQ01000004.1"/>
</dbReference>
<evidence type="ECO:0000313" key="6">
    <source>
        <dbReference type="Proteomes" id="UP000199695"/>
    </source>
</evidence>
<dbReference type="OrthoDB" id="9790052at2"/>
<dbReference type="AlphaFoldDB" id="A0A1H8D1R3"/>
<dbReference type="Proteomes" id="UP000199695">
    <property type="component" value="Unassembled WGS sequence"/>
</dbReference>
<dbReference type="SMART" id="SM00347">
    <property type="entry name" value="HTH_MARR"/>
    <property type="match status" value="1"/>
</dbReference>
<keyword evidence="3" id="KW-0804">Transcription</keyword>